<proteinExistence type="predicted"/>
<name>A0ABS3XC61_9ACTN</name>
<sequence length="100" mass="10970">MATGKVIGSLHRRHRAEEFETFLIEQDQEIPAVKAWLLAHRWNTAQVLPLDEDGRRIYGAFLCVHVMCDPFRVKAIGTLRGVPSLPTSPGGSPSLSSSSG</sequence>
<gene>
    <name evidence="2" type="ORF">ITI46_15025</name>
</gene>
<comment type="caution">
    <text evidence="2">The sequence shown here is derived from an EMBL/GenBank/DDBJ whole genome shotgun (WGS) entry which is preliminary data.</text>
</comment>
<feature type="compositionally biased region" description="Low complexity" evidence="1">
    <location>
        <begin position="81"/>
        <end position="100"/>
    </location>
</feature>
<dbReference type="RefSeq" id="WP_209240039.1">
    <property type="nucleotide sequence ID" value="NZ_JADKMA010000066.1"/>
</dbReference>
<keyword evidence="3" id="KW-1185">Reference proteome</keyword>
<organism evidence="2 3">
    <name type="scientific">Streptomyces oryzae</name>
    <dbReference type="NCBI Taxonomy" id="1434886"/>
    <lineage>
        <taxon>Bacteria</taxon>
        <taxon>Bacillati</taxon>
        <taxon>Actinomycetota</taxon>
        <taxon>Actinomycetes</taxon>
        <taxon>Kitasatosporales</taxon>
        <taxon>Streptomycetaceae</taxon>
        <taxon>Streptomyces</taxon>
    </lineage>
</organism>
<evidence type="ECO:0000313" key="2">
    <source>
        <dbReference type="EMBL" id="MBO8192971.1"/>
    </source>
</evidence>
<accession>A0ABS3XC61</accession>
<dbReference type="Proteomes" id="UP001519064">
    <property type="component" value="Unassembled WGS sequence"/>
</dbReference>
<evidence type="ECO:0000313" key="3">
    <source>
        <dbReference type="Proteomes" id="UP001519064"/>
    </source>
</evidence>
<reference evidence="2 3" key="1">
    <citation type="submission" date="2020-11" db="EMBL/GenBank/DDBJ databases">
        <title>Streptomyces spirodelae sp. nov., isolated from duckweed.</title>
        <authorList>
            <person name="Saimee Y."/>
            <person name="Duangmal K."/>
        </authorList>
    </citation>
    <scope>NUCLEOTIDE SEQUENCE [LARGE SCALE GENOMIC DNA]</scope>
    <source>
        <strain evidence="2 3">S16-07</strain>
    </source>
</reference>
<evidence type="ECO:0000256" key="1">
    <source>
        <dbReference type="SAM" id="MobiDB-lite"/>
    </source>
</evidence>
<dbReference type="EMBL" id="JADKMA010000066">
    <property type="protein sequence ID" value="MBO8192971.1"/>
    <property type="molecule type" value="Genomic_DNA"/>
</dbReference>
<protein>
    <submittedName>
        <fullName evidence="2">Uncharacterized protein</fullName>
    </submittedName>
</protein>
<feature type="region of interest" description="Disordered" evidence="1">
    <location>
        <begin position="80"/>
        <end position="100"/>
    </location>
</feature>